<organism evidence="4 5">
    <name type="scientific">Paenibacillus amylolyticus</name>
    <dbReference type="NCBI Taxonomy" id="1451"/>
    <lineage>
        <taxon>Bacteria</taxon>
        <taxon>Bacillati</taxon>
        <taxon>Bacillota</taxon>
        <taxon>Bacilli</taxon>
        <taxon>Bacillales</taxon>
        <taxon>Paenibacillaceae</taxon>
        <taxon>Paenibacillus</taxon>
    </lineage>
</organism>
<evidence type="ECO:0000256" key="2">
    <source>
        <dbReference type="ARBA" id="ARBA00022898"/>
    </source>
</evidence>
<comment type="caution">
    <text evidence="4">The sequence shown here is derived from an EMBL/GenBank/DDBJ whole genome shotgun (WGS) entry which is preliminary data.</text>
</comment>
<comment type="similarity">
    <text evidence="3">Belongs to the class-III pyridoxal-phosphate-dependent aminotransferase family.</text>
</comment>
<comment type="cofactor">
    <cofactor evidence="1">
        <name>pyridoxal 5'-phosphate</name>
        <dbReference type="ChEBI" id="CHEBI:597326"/>
    </cofactor>
</comment>
<accession>A0A100VKS2</accession>
<dbReference type="Gene3D" id="3.40.640.10">
    <property type="entry name" value="Type I PLP-dependent aspartate aminotransferase-like (Major domain)"/>
    <property type="match status" value="1"/>
</dbReference>
<dbReference type="InterPro" id="IPR015424">
    <property type="entry name" value="PyrdxlP-dep_Trfase"/>
</dbReference>
<gene>
    <name evidence="4" type="ORF">PAHA3_1643</name>
</gene>
<reference evidence="5" key="2">
    <citation type="submission" date="2016-01" db="EMBL/GenBank/DDBJ databases">
        <title>Draft Genome Sequence of Paenibacillus amylolyticus Heshi-A3 that Was Isolated from Fermented Rice Bran with Aging Salted Mackerel, Which Was Named Heshiko as Traditional Fermented Seafood in Japan.</title>
        <authorList>
            <person name="Akuzawa S."/>
            <person name="Nakagawa J."/>
            <person name="Kanekatsu T."/>
            <person name="Kubota E."/>
            <person name="Ohtake R."/>
            <person name="Suzuki T."/>
            <person name="Kanesaki Y."/>
        </authorList>
    </citation>
    <scope>NUCLEOTIDE SEQUENCE [LARGE SCALE GENOMIC DNA]</scope>
    <source>
        <strain evidence="5">Heshi-A3</strain>
    </source>
</reference>
<evidence type="ECO:0000313" key="4">
    <source>
        <dbReference type="EMBL" id="GAS81569.1"/>
    </source>
</evidence>
<dbReference type="PROSITE" id="PS00600">
    <property type="entry name" value="AA_TRANSFER_CLASS_3"/>
    <property type="match status" value="1"/>
</dbReference>
<sequence>MNEKESTLDRAVRFTRNLEWLEQVEKVIPSGCSTLAKAPERLFPGHTPVCCAEAYNSRFTDIDGNEWLDCEMAMGTASWGHARHEVQLTVIHQLKKGTSFSVPADIELECAELILERFEGRYPSLRFTKSGADAVSGAVRLARAASGKSKVIATAYHGWHDWSAYGYYGGQTKERGIPVDIERSTIWVNKPTAERIEAQITSSPEDIACIVLCPNEWKREALEEVVNLCRSLDIIIIFDEVTSGIRMGKQATAGEYDIWPDLLCISKGMANGLPLAAVLGPEHLMSLSGQVRFSNAHSSETTALAAAIACERLMKNAKVWPTWRDPATRIMDRLESELVLLGLTDQLEVRGTYASFCIQSLAEDNFQTDPFREFMVKKMAHFGIFTKGYFIFSDAHTREELLWVEEALLQILSDWKEIQKQEHLHSMQLSKTFEA</sequence>
<keyword evidence="2 3" id="KW-0663">Pyridoxal phosphate</keyword>
<dbReference type="RefSeq" id="WP_062834257.1">
    <property type="nucleotide sequence ID" value="NZ_BCNV01000001.1"/>
</dbReference>
<dbReference type="PANTHER" id="PTHR43713">
    <property type="entry name" value="GLUTAMATE-1-SEMIALDEHYDE 2,1-AMINOMUTASE"/>
    <property type="match status" value="1"/>
</dbReference>
<reference evidence="4 5" key="1">
    <citation type="journal article" date="2016" name="Genome Announc.">
        <title>Draft Genome Sequence of Paenibacillus amylolyticus Heshi-A3, Isolated from Fermented Rice Bran in a Japanese Fermented Seafood Dish.</title>
        <authorList>
            <person name="Akuzawa S."/>
            <person name="Nagaoka J."/>
            <person name="Kanekatsu M."/>
            <person name="Kubota E."/>
            <person name="Ohtake R."/>
            <person name="Suzuki T."/>
            <person name="Kanesaki Y."/>
        </authorList>
    </citation>
    <scope>NUCLEOTIDE SEQUENCE [LARGE SCALE GENOMIC DNA]</scope>
    <source>
        <strain evidence="4 5">Heshi-A3</strain>
    </source>
</reference>
<dbReference type="GO" id="GO:0008483">
    <property type="term" value="F:transaminase activity"/>
    <property type="evidence" value="ECO:0007669"/>
    <property type="project" value="UniProtKB-KW"/>
</dbReference>
<protein>
    <submittedName>
        <fullName evidence="4">Class III aminotransferase</fullName>
    </submittedName>
</protein>
<dbReference type="InterPro" id="IPR015422">
    <property type="entry name" value="PyrdxlP-dep_Trfase_small"/>
</dbReference>
<dbReference type="Proteomes" id="UP000069697">
    <property type="component" value="Unassembled WGS sequence"/>
</dbReference>
<keyword evidence="4" id="KW-0808">Transferase</keyword>
<evidence type="ECO:0000256" key="1">
    <source>
        <dbReference type="ARBA" id="ARBA00001933"/>
    </source>
</evidence>
<dbReference type="AlphaFoldDB" id="A0A100VKS2"/>
<evidence type="ECO:0000313" key="5">
    <source>
        <dbReference type="Proteomes" id="UP000069697"/>
    </source>
</evidence>
<dbReference type="PANTHER" id="PTHR43713:SF3">
    <property type="entry name" value="GLUTAMATE-1-SEMIALDEHYDE 2,1-AMINOMUTASE 1, CHLOROPLASTIC-RELATED"/>
    <property type="match status" value="1"/>
</dbReference>
<evidence type="ECO:0000256" key="3">
    <source>
        <dbReference type="RuleBase" id="RU003560"/>
    </source>
</evidence>
<dbReference type="InterPro" id="IPR005814">
    <property type="entry name" value="Aminotrans_3"/>
</dbReference>
<dbReference type="InterPro" id="IPR049704">
    <property type="entry name" value="Aminotrans_3_PPA_site"/>
</dbReference>
<dbReference type="GO" id="GO:0030170">
    <property type="term" value="F:pyridoxal phosphate binding"/>
    <property type="evidence" value="ECO:0007669"/>
    <property type="project" value="InterPro"/>
</dbReference>
<name>A0A100VKS2_PAEAM</name>
<dbReference type="Pfam" id="PF00202">
    <property type="entry name" value="Aminotran_3"/>
    <property type="match status" value="1"/>
</dbReference>
<dbReference type="Gene3D" id="3.90.1150.10">
    <property type="entry name" value="Aspartate Aminotransferase, domain 1"/>
    <property type="match status" value="1"/>
</dbReference>
<dbReference type="EMBL" id="BCNV01000001">
    <property type="protein sequence ID" value="GAS81569.1"/>
    <property type="molecule type" value="Genomic_DNA"/>
</dbReference>
<dbReference type="InterPro" id="IPR015421">
    <property type="entry name" value="PyrdxlP-dep_Trfase_major"/>
</dbReference>
<proteinExistence type="inferred from homology"/>
<keyword evidence="4" id="KW-0032">Aminotransferase</keyword>
<dbReference type="SUPFAM" id="SSF53383">
    <property type="entry name" value="PLP-dependent transferases"/>
    <property type="match status" value="1"/>
</dbReference>